<dbReference type="InterPro" id="IPR036770">
    <property type="entry name" value="Ankyrin_rpt-contain_sf"/>
</dbReference>
<accession>A0A395RU67</accession>
<sequence>MSDSDDSNNERLGSSLVLRNKSGDSDSRTKALFLPELTHMFIKALGEKTQDSPTYRNKRSLVNLGSTCKYYWTTIKVFLYTQDIKDRQLRGLKYAINRDDDVAVSILNNYPQELLKPWVDVEFVSYVTRDPPNPQGQPVRERCTYTMLHVAAIRNLYDTIGKLHELGATWTYGSNVSAVLSHATRAKLSTSFPMFHSVFGNAKWAPNLACLINKEHHTCEVLAQYWPEDYPFVGKFIYPTGLLPGATRIVECKMTLVHLFLLLVPARTRHDRVHKLLEQYPGLRQIPTTEYECSIYHIAVLANNHGVLISFLRQHIMNDREPHFVDNRGFNPLHYAFVQSLQGNSGRTPQIPAGTTRTLAVLLDYRMNPMMPQTMAPYSHPLLIMAKYILVDWHGQYRVIKKNMEDIARYEKRWTRAWGLGPVVLTINRCDSQGNTVLGYITKAIVNYHVASGSKPLEKLFEKMVTEYHADINLDVNTFPTPTDRQYIHSVKWMADRATGRNRFKRLVNELGGRLHPAEVAHTEAPTLASANFPPDNLRAAHLPEDHPYALPEPFNVAFVERSQSELDKKQADMAVLRTNLIAFRLRDGGTQEEAETQADGILAQMAERSRVN</sequence>
<keyword evidence="3" id="KW-1185">Reference proteome</keyword>
<evidence type="ECO:0000313" key="2">
    <source>
        <dbReference type="EMBL" id="RGP63651.1"/>
    </source>
</evidence>
<dbReference type="AlphaFoldDB" id="A0A395RU67"/>
<dbReference type="STRING" id="5514.A0A395RU67"/>
<dbReference type="Proteomes" id="UP000266152">
    <property type="component" value="Unassembled WGS sequence"/>
</dbReference>
<feature type="region of interest" description="Disordered" evidence="1">
    <location>
        <begin position="590"/>
        <end position="613"/>
    </location>
</feature>
<evidence type="ECO:0000313" key="3">
    <source>
        <dbReference type="Proteomes" id="UP000266152"/>
    </source>
</evidence>
<gene>
    <name evidence="2" type="ORF">FSPOR_8437</name>
</gene>
<proteinExistence type="predicted"/>
<dbReference type="SUPFAM" id="SSF140860">
    <property type="entry name" value="Pseudo ankyrin repeat-like"/>
    <property type="match status" value="1"/>
</dbReference>
<name>A0A395RU67_FUSSP</name>
<dbReference type="EMBL" id="PXOF01000126">
    <property type="protein sequence ID" value="RGP63651.1"/>
    <property type="molecule type" value="Genomic_DNA"/>
</dbReference>
<protein>
    <submittedName>
        <fullName evidence="2">Uncharacterized protein</fullName>
    </submittedName>
</protein>
<comment type="caution">
    <text evidence="2">The sequence shown here is derived from an EMBL/GenBank/DDBJ whole genome shotgun (WGS) entry which is preliminary data.</text>
</comment>
<evidence type="ECO:0000256" key="1">
    <source>
        <dbReference type="SAM" id="MobiDB-lite"/>
    </source>
</evidence>
<dbReference type="Gene3D" id="1.25.40.20">
    <property type="entry name" value="Ankyrin repeat-containing domain"/>
    <property type="match status" value="1"/>
</dbReference>
<reference evidence="2 3" key="1">
    <citation type="journal article" date="2018" name="PLoS Pathog.">
        <title>Evolution of structural diversity of trichothecenes, a family of toxins produced by plant pathogenic and entomopathogenic fungi.</title>
        <authorList>
            <person name="Proctor R.H."/>
            <person name="McCormick S.P."/>
            <person name="Kim H.S."/>
            <person name="Cardoza R.E."/>
            <person name="Stanley A.M."/>
            <person name="Lindo L."/>
            <person name="Kelly A."/>
            <person name="Brown D.W."/>
            <person name="Lee T."/>
            <person name="Vaughan M.M."/>
            <person name="Alexander N.J."/>
            <person name="Busman M."/>
            <person name="Gutierrez S."/>
        </authorList>
    </citation>
    <scope>NUCLEOTIDE SEQUENCE [LARGE SCALE GENOMIC DNA]</scope>
    <source>
        <strain evidence="2 3">NRRL 3299</strain>
    </source>
</reference>
<organism evidence="2 3">
    <name type="scientific">Fusarium sporotrichioides</name>
    <dbReference type="NCBI Taxonomy" id="5514"/>
    <lineage>
        <taxon>Eukaryota</taxon>
        <taxon>Fungi</taxon>
        <taxon>Dikarya</taxon>
        <taxon>Ascomycota</taxon>
        <taxon>Pezizomycotina</taxon>
        <taxon>Sordariomycetes</taxon>
        <taxon>Hypocreomycetidae</taxon>
        <taxon>Hypocreales</taxon>
        <taxon>Nectriaceae</taxon>
        <taxon>Fusarium</taxon>
    </lineage>
</organism>